<dbReference type="Pfam" id="PF00378">
    <property type="entry name" value="ECH_1"/>
    <property type="match status" value="1"/>
</dbReference>
<evidence type="ECO:0000313" key="4">
    <source>
        <dbReference type="EMBL" id="ACZ40407.1"/>
    </source>
</evidence>
<dbReference type="InterPro" id="IPR029045">
    <property type="entry name" value="ClpP/crotonase-like_dom_sf"/>
</dbReference>
<dbReference type="GO" id="GO:0016853">
    <property type="term" value="F:isomerase activity"/>
    <property type="evidence" value="ECO:0007669"/>
    <property type="project" value="UniProtKB-KW"/>
</dbReference>
<evidence type="ECO:0000256" key="2">
    <source>
        <dbReference type="ARBA" id="ARBA00023239"/>
    </source>
</evidence>
<dbReference type="InParanoid" id="D1C9B4"/>
<proteinExistence type="inferred from homology"/>
<dbReference type="InterPro" id="IPR001753">
    <property type="entry name" value="Enoyl-CoA_hydra/iso"/>
</dbReference>
<name>D1C9B4_SPHTD</name>
<dbReference type="EMBL" id="CP001824">
    <property type="protein sequence ID" value="ACZ40407.1"/>
    <property type="molecule type" value="Genomic_DNA"/>
</dbReference>
<dbReference type="STRING" id="479434.Sthe_3004"/>
<dbReference type="AlphaFoldDB" id="D1C9B4"/>
<sequence>MTTDPANEILFEVDGPVATITFNRPEAMNAMTWNMYDRLIEYCDMIDEDDRIRVVHLKGAGDRAFVAGTDISQFRTFDDPEDAIQYEVQTDEVGNRLERVRKPVIAVLRGYCVGGGAGLALAADFRYATPDLRFGIPIARTIGNCLSMRSYSRLVSYVGPIKAKEMLMLARLLNAEEALQLGVVTEVVPAEQLETRVAEVTERLLSLAPRTLSATKEGIRRIVEQQALDTHEGEDLIISCYMSEDFRNAVQAFVERRKPVWTGR</sequence>
<dbReference type="PROSITE" id="PS00166">
    <property type="entry name" value="ENOYL_COA_HYDRATASE"/>
    <property type="match status" value="1"/>
</dbReference>
<dbReference type="PANTHER" id="PTHR11941:SF54">
    <property type="entry name" value="ENOYL-COA HYDRATASE, MITOCHONDRIAL"/>
    <property type="match status" value="1"/>
</dbReference>
<dbReference type="SUPFAM" id="SSF52096">
    <property type="entry name" value="ClpP/crotonase"/>
    <property type="match status" value="1"/>
</dbReference>
<dbReference type="OrthoDB" id="9777977at2"/>
<dbReference type="InterPro" id="IPR018376">
    <property type="entry name" value="Enoyl-CoA_hyd/isom_CS"/>
</dbReference>
<keyword evidence="5" id="KW-1185">Reference proteome</keyword>
<dbReference type="GO" id="GO:0016829">
    <property type="term" value="F:lyase activity"/>
    <property type="evidence" value="ECO:0007669"/>
    <property type="project" value="UniProtKB-KW"/>
</dbReference>
<keyword evidence="2" id="KW-0456">Lyase</keyword>
<evidence type="ECO:0000256" key="3">
    <source>
        <dbReference type="RuleBase" id="RU003707"/>
    </source>
</evidence>
<dbReference type="eggNOG" id="COG1024">
    <property type="taxonomic scope" value="Bacteria"/>
</dbReference>
<evidence type="ECO:0000313" key="5">
    <source>
        <dbReference type="Proteomes" id="UP000002027"/>
    </source>
</evidence>
<dbReference type="GO" id="GO:0006635">
    <property type="term" value="P:fatty acid beta-oxidation"/>
    <property type="evidence" value="ECO:0007669"/>
    <property type="project" value="TreeGrafter"/>
</dbReference>
<dbReference type="NCBIfam" id="NF004796">
    <property type="entry name" value="PRK06144.1"/>
    <property type="match status" value="1"/>
</dbReference>
<dbReference type="InterPro" id="IPR014748">
    <property type="entry name" value="Enoyl-CoA_hydra_C"/>
</dbReference>
<dbReference type="Gene3D" id="1.10.12.10">
    <property type="entry name" value="Lyase 2-enoyl-coa Hydratase, Chain A, domain 2"/>
    <property type="match status" value="1"/>
</dbReference>
<protein>
    <submittedName>
        <fullName evidence="4">Enoyl-CoA hydratase/isomerase</fullName>
    </submittedName>
</protein>
<dbReference type="CDD" id="cd06558">
    <property type="entry name" value="crotonase-like"/>
    <property type="match status" value="1"/>
</dbReference>
<dbReference type="KEGG" id="sti:Sthe_3004"/>
<dbReference type="HOGENOM" id="CLU_009834_7_3_0"/>
<accession>D1C9B4</accession>
<reference evidence="4 5" key="2">
    <citation type="journal article" date="2010" name="Stand. Genomic Sci.">
        <title>Complete genome sequence of Desulfohalobium retbaense type strain (HR(100)).</title>
        <authorList>
            <person name="Spring S."/>
            <person name="Nolan M."/>
            <person name="Lapidus A."/>
            <person name="Glavina Del Rio T."/>
            <person name="Copeland A."/>
            <person name="Tice H."/>
            <person name="Cheng J.F."/>
            <person name="Lucas S."/>
            <person name="Land M."/>
            <person name="Chen F."/>
            <person name="Bruce D."/>
            <person name="Goodwin L."/>
            <person name="Pitluck S."/>
            <person name="Ivanova N."/>
            <person name="Mavromatis K."/>
            <person name="Mikhailova N."/>
            <person name="Pati A."/>
            <person name="Chen A."/>
            <person name="Palaniappan K."/>
            <person name="Hauser L."/>
            <person name="Chang Y.J."/>
            <person name="Jeffries C.D."/>
            <person name="Munk C."/>
            <person name="Kiss H."/>
            <person name="Chain P."/>
            <person name="Han C."/>
            <person name="Brettin T."/>
            <person name="Detter J.C."/>
            <person name="Schuler E."/>
            <person name="Goker M."/>
            <person name="Rohde M."/>
            <person name="Bristow J."/>
            <person name="Eisen J.A."/>
            <person name="Markowitz V."/>
            <person name="Hugenholtz P."/>
            <person name="Kyrpides N.C."/>
            <person name="Klenk H.P."/>
        </authorList>
    </citation>
    <scope>NUCLEOTIDE SEQUENCE [LARGE SCALE GENOMIC DNA]</scope>
    <source>
        <strain evidence="5">ATCC 49802 / DSM 20745 / S 6022</strain>
    </source>
</reference>
<reference evidence="5" key="1">
    <citation type="submission" date="2009-11" db="EMBL/GenBank/DDBJ databases">
        <title>The complete chromosome 2 of Sphaerobacter thermophilus DSM 20745.</title>
        <authorList>
            <person name="Lucas S."/>
            <person name="Copeland A."/>
            <person name="Lapidus A."/>
            <person name="Glavina del Rio T."/>
            <person name="Dalin E."/>
            <person name="Tice H."/>
            <person name="Bruce D."/>
            <person name="Goodwin L."/>
            <person name="Pitluck S."/>
            <person name="Kyrpides N."/>
            <person name="Mavromatis K."/>
            <person name="Ivanova N."/>
            <person name="Mikhailova N."/>
            <person name="LaButti K.M."/>
            <person name="Clum A."/>
            <person name="Sun H.I."/>
            <person name="Brettin T."/>
            <person name="Detter J.C."/>
            <person name="Han C."/>
            <person name="Larimer F."/>
            <person name="Land M."/>
            <person name="Hauser L."/>
            <person name="Markowitz V."/>
            <person name="Cheng J.F."/>
            <person name="Hugenholtz P."/>
            <person name="Woyke T."/>
            <person name="Wu D."/>
            <person name="Steenblock K."/>
            <person name="Schneider S."/>
            <person name="Pukall R."/>
            <person name="Goeker M."/>
            <person name="Klenk H.P."/>
            <person name="Eisen J.A."/>
        </authorList>
    </citation>
    <scope>NUCLEOTIDE SEQUENCE [LARGE SCALE GENOMIC DNA]</scope>
    <source>
        <strain evidence="5">ATCC 49802 / DSM 20745 / S 6022</strain>
    </source>
</reference>
<keyword evidence="4" id="KW-0413">Isomerase</keyword>
<dbReference type="PANTHER" id="PTHR11941">
    <property type="entry name" value="ENOYL-COA HYDRATASE-RELATED"/>
    <property type="match status" value="1"/>
</dbReference>
<gene>
    <name evidence="4" type="ordered locus">Sthe_3004</name>
</gene>
<organism evidence="4 5">
    <name type="scientific">Sphaerobacter thermophilus (strain ATCC 49802 / DSM 20745 / KCCM 41009 / NCIMB 13125 / S 6022)</name>
    <dbReference type="NCBI Taxonomy" id="479434"/>
    <lineage>
        <taxon>Bacteria</taxon>
        <taxon>Pseudomonadati</taxon>
        <taxon>Thermomicrobiota</taxon>
        <taxon>Thermomicrobia</taxon>
        <taxon>Sphaerobacterales</taxon>
        <taxon>Sphaerobacterineae</taxon>
        <taxon>Sphaerobacteraceae</taxon>
        <taxon>Sphaerobacter</taxon>
    </lineage>
</organism>
<dbReference type="Gene3D" id="3.90.226.10">
    <property type="entry name" value="2-enoyl-CoA Hydratase, Chain A, domain 1"/>
    <property type="match status" value="1"/>
</dbReference>
<dbReference type="Proteomes" id="UP000002027">
    <property type="component" value="Chromosome 2"/>
</dbReference>
<comment type="similarity">
    <text evidence="1 3">Belongs to the enoyl-CoA hydratase/isomerase family.</text>
</comment>
<evidence type="ECO:0000256" key="1">
    <source>
        <dbReference type="ARBA" id="ARBA00005254"/>
    </source>
</evidence>
<dbReference type="RefSeq" id="WP_012873442.1">
    <property type="nucleotide sequence ID" value="NC_013524.1"/>
</dbReference>